<sequence>MPLVTTQKMYVDAMRDGYAVAGFAGYNLETLRALVQTAEELRAPVIVQTTPSNIENIGIDYLVEIVRLAAEKTSTPVALHLDHGDSLERVEQCVKRGFTSVMIDGSALPYNENLELAKEAVKIAHRFGVSVEAELGHVGGVEEELLPEGDHAFYTDPGLANSYVRDSGIDSLAVAIGTAHGLYQGEPHLDFERLAAIRSSVSVPLVLHGASGVPDNLIRNCIKYGISKINIATELKIPYANALRTFLQENPDEVDPRKYFKPGLHAYVDVVREKIRLVNAEGRY</sequence>
<proteinExistence type="predicted"/>
<reference evidence="3" key="1">
    <citation type="journal article" date="2019" name="Int. J. Syst. Evol. Microbiol.">
        <title>The Global Catalogue of Microorganisms (GCM) 10K type strain sequencing project: providing services to taxonomists for standard genome sequencing and annotation.</title>
        <authorList>
            <consortium name="The Broad Institute Genomics Platform"/>
            <consortium name="The Broad Institute Genome Sequencing Center for Infectious Disease"/>
            <person name="Wu L."/>
            <person name="Ma J."/>
        </authorList>
    </citation>
    <scope>NUCLEOTIDE SEQUENCE [LARGE SCALE GENOMIC DNA]</scope>
    <source>
        <strain evidence="3">CGMCC 1.12286</strain>
    </source>
</reference>
<dbReference type="RefSeq" id="WP_377943809.1">
    <property type="nucleotide sequence ID" value="NZ_JBHUCX010000035.1"/>
</dbReference>
<accession>A0ABW4JIV6</accession>
<dbReference type="PROSITE" id="PS00806">
    <property type="entry name" value="ALDOLASE_CLASS_II_2"/>
    <property type="match status" value="1"/>
</dbReference>
<dbReference type="InterPro" id="IPR050246">
    <property type="entry name" value="Class_II_FBP_aldolase"/>
</dbReference>
<keyword evidence="3" id="KW-1185">Reference proteome</keyword>
<dbReference type="Gene3D" id="3.20.20.70">
    <property type="entry name" value="Aldolase class I"/>
    <property type="match status" value="1"/>
</dbReference>
<evidence type="ECO:0000256" key="1">
    <source>
        <dbReference type="ARBA" id="ARBA00001947"/>
    </source>
</evidence>
<dbReference type="NCBIfam" id="TIGR00167">
    <property type="entry name" value="cbbA"/>
    <property type="match status" value="1"/>
</dbReference>
<evidence type="ECO:0000313" key="2">
    <source>
        <dbReference type="EMBL" id="MFD1675928.1"/>
    </source>
</evidence>
<dbReference type="CDD" id="cd00947">
    <property type="entry name" value="TBP_aldolase_IIB"/>
    <property type="match status" value="1"/>
</dbReference>
<dbReference type="SUPFAM" id="SSF51569">
    <property type="entry name" value="Aldolase"/>
    <property type="match status" value="1"/>
</dbReference>
<comment type="caution">
    <text evidence="2">The sequence shown here is derived from an EMBL/GenBank/DDBJ whole genome shotgun (WGS) entry which is preliminary data.</text>
</comment>
<dbReference type="InterPro" id="IPR000771">
    <property type="entry name" value="FBA_II"/>
</dbReference>
<dbReference type="Proteomes" id="UP001597079">
    <property type="component" value="Unassembled WGS sequence"/>
</dbReference>
<protein>
    <submittedName>
        <fullName evidence="2">Ketose-bisphosphate aldolase</fullName>
    </submittedName>
</protein>
<organism evidence="2 3">
    <name type="scientific">Alicyclobacillus fodiniaquatilis</name>
    <dbReference type="NCBI Taxonomy" id="1661150"/>
    <lineage>
        <taxon>Bacteria</taxon>
        <taxon>Bacillati</taxon>
        <taxon>Bacillota</taxon>
        <taxon>Bacilli</taxon>
        <taxon>Bacillales</taxon>
        <taxon>Alicyclobacillaceae</taxon>
        <taxon>Alicyclobacillus</taxon>
    </lineage>
</organism>
<dbReference type="PANTHER" id="PTHR30304">
    <property type="entry name" value="D-TAGATOSE-1,6-BISPHOSPHATE ALDOLASE"/>
    <property type="match status" value="1"/>
</dbReference>
<gene>
    <name evidence="2" type="ORF">ACFSB2_14585</name>
</gene>
<dbReference type="Pfam" id="PF01116">
    <property type="entry name" value="F_bP_aldolase"/>
    <property type="match status" value="1"/>
</dbReference>
<evidence type="ECO:0000313" key="3">
    <source>
        <dbReference type="Proteomes" id="UP001597079"/>
    </source>
</evidence>
<dbReference type="InterPro" id="IPR013785">
    <property type="entry name" value="Aldolase_TIM"/>
</dbReference>
<dbReference type="EMBL" id="JBHUCX010000035">
    <property type="protein sequence ID" value="MFD1675928.1"/>
    <property type="molecule type" value="Genomic_DNA"/>
</dbReference>
<comment type="cofactor">
    <cofactor evidence="1">
        <name>Zn(2+)</name>
        <dbReference type="ChEBI" id="CHEBI:29105"/>
    </cofactor>
</comment>
<name>A0ABW4JIV6_9BACL</name>
<dbReference type="PIRSF" id="PIRSF001359">
    <property type="entry name" value="F_bP_aldolase_II"/>
    <property type="match status" value="1"/>
</dbReference>
<dbReference type="PANTHER" id="PTHR30304:SF0">
    <property type="entry name" value="D-TAGATOSE-1,6-BISPHOSPHATE ALDOLASE SUBUNIT GATY-RELATED"/>
    <property type="match status" value="1"/>
</dbReference>